<comment type="caution">
    <text evidence="2">The sequence shown here is derived from an EMBL/GenBank/DDBJ whole genome shotgun (WGS) entry which is preliminary data.</text>
</comment>
<sequence length="156" mass="17674">MWITKNGESRDIYDPEDLRVFLEGLQNHTQSMDTAAPIYPDMQGPLLSVALSTPAPEVVGRTTADFHPRGRDLERLTKSHDDKGQVLQAVAIHRQIADRYKSRSPLKPTLPPPPHLRARKRSVLKEPRHRRTRGPVRSCRGPTAGMTGRRDEYLPL</sequence>
<evidence type="ECO:0000313" key="2">
    <source>
        <dbReference type="EMBL" id="KAJ1100420.1"/>
    </source>
</evidence>
<feature type="region of interest" description="Disordered" evidence="1">
    <location>
        <begin position="97"/>
        <end position="156"/>
    </location>
</feature>
<keyword evidence="3" id="KW-1185">Reference proteome</keyword>
<accession>A0AAV7MCA8</accession>
<protein>
    <submittedName>
        <fullName evidence="2">Uncharacterized protein</fullName>
    </submittedName>
</protein>
<name>A0AAV7MCA8_PLEWA</name>
<reference evidence="2" key="1">
    <citation type="journal article" date="2022" name="bioRxiv">
        <title>Sequencing and chromosome-scale assembly of the giantPleurodeles waltlgenome.</title>
        <authorList>
            <person name="Brown T."/>
            <person name="Elewa A."/>
            <person name="Iarovenko S."/>
            <person name="Subramanian E."/>
            <person name="Araus A.J."/>
            <person name="Petzold A."/>
            <person name="Susuki M."/>
            <person name="Suzuki K.-i.T."/>
            <person name="Hayashi T."/>
            <person name="Toyoda A."/>
            <person name="Oliveira C."/>
            <person name="Osipova E."/>
            <person name="Leigh N.D."/>
            <person name="Simon A."/>
            <person name="Yun M.H."/>
        </authorList>
    </citation>
    <scope>NUCLEOTIDE SEQUENCE</scope>
    <source>
        <strain evidence="2">20211129_DDA</strain>
        <tissue evidence="2">Liver</tissue>
    </source>
</reference>
<evidence type="ECO:0000313" key="3">
    <source>
        <dbReference type="Proteomes" id="UP001066276"/>
    </source>
</evidence>
<dbReference type="Proteomes" id="UP001066276">
    <property type="component" value="Chromosome 10"/>
</dbReference>
<dbReference type="AlphaFoldDB" id="A0AAV7MCA8"/>
<feature type="compositionally biased region" description="Basic residues" evidence="1">
    <location>
        <begin position="116"/>
        <end position="134"/>
    </location>
</feature>
<proteinExistence type="predicted"/>
<organism evidence="2 3">
    <name type="scientific">Pleurodeles waltl</name>
    <name type="common">Iberian ribbed newt</name>
    <dbReference type="NCBI Taxonomy" id="8319"/>
    <lineage>
        <taxon>Eukaryota</taxon>
        <taxon>Metazoa</taxon>
        <taxon>Chordata</taxon>
        <taxon>Craniata</taxon>
        <taxon>Vertebrata</taxon>
        <taxon>Euteleostomi</taxon>
        <taxon>Amphibia</taxon>
        <taxon>Batrachia</taxon>
        <taxon>Caudata</taxon>
        <taxon>Salamandroidea</taxon>
        <taxon>Salamandridae</taxon>
        <taxon>Pleurodelinae</taxon>
        <taxon>Pleurodeles</taxon>
    </lineage>
</organism>
<dbReference type="EMBL" id="JANPWB010000014">
    <property type="protein sequence ID" value="KAJ1100420.1"/>
    <property type="molecule type" value="Genomic_DNA"/>
</dbReference>
<evidence type="ECO:0000256" key="1">
    <source>
        <dbReference type="SAM" id="MobiDB-lite"/>
    </source>
</evidence>
<gene>
    <name evidence="2" type="ORF">NDU88_005506</name>
</gene>